<feature type="compositionally biased region" description="Low complexity" evidence="1">
    <location>
        <begin position="110"/>
        <end position="121"/>
    </location>
</feature>
<feature type="transmembrane region" description="Helical" evidence="2">
    <location>
        <begin position="37"/>
        <end position="59"/>
    </location>
</feature>
<protein>
    <submittedName>
        <fullName evidence="3">Uncharacterized protein</fullName>
    </submittedName>
</protein>
<proteinExistence type="predicted"/>
<sequence>MEASLSHPFATYHHIHDQAFKEKLQDEIQRFNDERNWAWGLIMVMVSAFVVIAFFVGLLQKKRRKIEEKKRQNVTVNVAVKQQTTMHQRLRTDTMRKSPSPTSDDRSRRSPSPVRRSPSPTNTGASTPRGSQSNLQLMKRSSGSRFYASIVARKMSQSNLLEMI</sequence>
<name>A0A7S4PFF5_GUITH</name>
<reference evidence="3" key="1">
    <citation type="submission" date="2021-01" db="EMBL/GenBank/DDBJ databases">
        <authorList>
            <person name="Corre E."/>
            <person name="Pelletier E."/>
            <person name="Niang G."/>
            <person name="Scheremetjew M."/>
            <person name="Finn R."/>
            <person name="Kale V."/>
            <person name="Holt S."/>
            <person name="Cochrane G."/>
            <person name="Meng A."/>
            <person name="Brown T."/>
            <person name="Cohen L."/>
        </authorList>
    </citation>
    <scope>NUCLEOTIDE SEQUENCE</scope>
    <source>
        <strain evidence="3">CCMP 2712</strain>
    </source>
</reference>
<feature type="compositionally biased region" description="Polar residues" evidence="1">
    <location>
        <begin position="122"/>
        <end position="139"/>
    </location>
</feature>
<accession>A0A7S4PFF5</accession>
<feature type="region of interest" description="Disordered" evidence="1">
    <location>
        <begin position="77"/>
        <end position="139"/>
    </location>
</feature>
<gene>
    <name evidence="3" type="ORF">GTHE00462_LOCUS34642</name>
</gene>
<organism evidence="3">
    <name type="scientific">Guillardia theta</name>
    <name type="common">Cryptophyte</name>
    <name type="synonym">Cryptomonas phi</name>
    <dbReference type="NCBI Taxonomy" id="55529"/>
    <lineage>
        <taxon>Eukaryota</taxon>
        <taxon>Cryptophyceae</taxon>
        <taxon>Pyrenomonadales</taxon>
        <taxon>Geminigeraceae</taxon>
        <taxon>Guillardia</taxon>
    </lineage>
</organism>
<feature type="compositionally biased region" description="Polar residues" evidence="1">
    <location>
        <begin position="77"/>
        <end position="87"/>
    </location>
</feature>
<keyword evidence="2" id="KW-0812">Transmembrane</keyword>
<keyword evidence="2" id="KW-0472">Membrane</keyword>
<dbReference type="EMBL" id="HBKN01044234">
    <property type="protein sequence ID" value="CAE2333426.1"/>
    <property type="molecule type" value="Transcribed_RNA"/>
</dbReference>
<dbReference type="AlphaFoldDB" id="A0A7S4PFF5"/>
<evidence type="ECO:0000313" key="3">
    <source>
        <dbReference type="EMBL" id="CAE2333426.1"/>
    </source>
</evidence>
<evidence type="ECO:0000256" key="2">
    <source>
        <dbReference type="SAM" id="Phobius"/>
    </source>
</evidence>
<evidence type="ECO:0000256" key="1">
    <source>
        <dbReference type="SAM" id="MobiDB-lite"/>
    </source>
</evidence>
<keyword evidence="2" id="KW-1133">Transmembrane helix</keyword>